<feature type="compositionally biased region" description="Polar residues" evidence="1">
    <location>
        <begin position="176"/>
        <end position="187"/>
    </location>
</feature>
<evidence type="ECO:0000256" key="1">
    <source>
        <dbReference type="SAM" id="MobiDB-lite"/>
    </source>
</evidence>
<proteinExistence type="predicted"/>
<dbReference type="KEGG" id="acr:Acry_3441"/>
<evidence type="ECO:0000313" key="3">
    <source>
        <dbReference type="Proteomes" id="UP000000245"/>
    </source>
</evidence>
<dbReference type="Proteomes" id="UP000000245">
    <property type="component" value="Plasmid pACRY02"/>
</dbReference>
<accession>A5FTW3</accession>
<sequence>MRGVGFLDRHSSPSFRLLIAVGFLDRGSAPVIQAVDRLWPALRCFGILLIFLGFSGQLGNPTPATGVSGPPPSRAIAGMWDFSTFGSHADVAGKILCWSGNPTLGPLGSVWEAIEITNYFRLAGFMTPMVKKSHAPLVLQFRPVGNSHAMPGRVISVGKSHKFRRRRSATRNARSGNPTFPTPARQTLQHHESI</sequence>
<dbReference type="AlphaFoldDB" id="A5FTW3"/>
<reference evidence="2 3" key="1">
    <citation type="submission" date="2007-05" db="EMBL/GenBank/DDBJ databases">
        <title>Complete sequence of plasmid2 pACRY02 of Acidiphilium cryptum JF-5.</title>
        <authorList>
            <consortium name="US DOE Joint Genome Institute"/>
            <person name="Copeland A."/>
            <person name="Lucas S."/>
            <person name="Lapidus A."/>
            <person name="Barry K."/>
            <person name="Detter J.C."/>
            <person name="Glavina del Rio T."/>
            <person name="Hammon N."/>
            <person name="Israni S."/>
            <person name="Dalin E."/>
            <person name="Tice H."/>
            <person name="Pitluck S."/>
            <person name="Sims D."/>
            <person name="Brettin T."/>
            <person name="Bruce D."/>
            <person name="Han C."/>
            <person name="Schmutz J."/>
            <person name="Larimer F."/>
            <person name="Land M."/>
            <person name="Hauser L."/>
            <person name="Kyrpides N."/>
            <person name="Kim E."/>
            <person name="Magnuson T."/>
            <person name="Richardson P."/>
        </authorList>
    </citation>
    <scope>NUCLEOTIDE SEQUENCE [LARGE SCALE GENOMIC DNA]</scope>
    <source>
        <strain evidence="3">JF-5</strain>
        <plasmid evidence="3">Plasmid pACRY02</plasmid>
    </source>
</reference>
<keyword evidence="2" id="KW-0614">Plasmid</keyword>
<keyword evidence="3" id="KW-1185">Reference proteome</keyword>
<protein>
    <submittedName>
        <fullName evidence="2">Uncharacterized protein</fullName>
    </submittedName>
</protein>
<feature type="region of interest" description="Disordered" evidence="1">
    <location>
        <begin position="164"/>
        <end position="194"/>
    </location>
</feature>
<evidence type="ECO:0000313" key="2">
    <source>
        <dbReference type="EMBL" id="ABQ29045.1"/>
    </source>
</evidence>
<gene>
    <name evidence="2" type="ordered locus">Acry_3441</name>
</gene>
<dbReference type="HOGENOM" id="CLU_1399839_0_0_5"/>
<organism evidence="2 3">
    <name type="scientific">Acidiphilium cryptum (strain JF-5)</name>
    <dbReference type="NCBI Taxonomy" id="349163"/>
    <lineage>
        <taxon>Bacteria</taxon>
        <taxon>Pseudomonadati</taxon>
        <taxon>Pseudomonadota</taxon>
        <taxon>Alphaproteobacteria</taxon>
        <taxon>Acetobacterales</taxon>
        <taxon>Acidocellaceae</taxon>
        <taxon>Acidiphilium</taxon>
    </lineage>
</organism>
<dbReference type="EMBL" id="CP000690">
    <property type="protein sequence ID" value="ABQ29045.1"/>
    <property type="molecule type" value="Genomic_DNA"/>
</dbReference>
<geneLocation type="plasmid" evidence="2 3">
    <name>pACRY02</name>
</geneLocation>
<name>A5FTW3_ACICJ</name>